<dbReference type="Proteomes" id="UP001164539">
    <property type="component" value="Chromosome 2"/>
</dbReference>
<evidence type="ECO:0000313" key="2">
    <source>
        <dbReference type="Proteomes" id="UP001164539"/>
    </source>
</evidence>
<gene>
    <name evidence="1" type="ORF">OWV82_004159</name>
</gene>
<name>A0ACC1YRN5_MELAZ</name>
<keyword evidence="2" id="KW-1185">Reference proteome</keyword>
<evidence type="ECO:0000313" key="1">
    <source>
        <dbReference type="EMBL" id="KAJ4725265.1"/>
    </source>
</evidence>
<protein>
    <submittedName>
        <fullName evidence="1">DNA-dependent metalloprotease WSS1-like</fullName>
    </submittedName>
</protein>
<reference evidence="1 2" key="1">
    <citation type="journal article" date="2023" name="Science">
        <title>Complex scaffold remodeling in plant triterpene biosynthesis.</title>
        <authorList>
            <person name="De La Pena R."/>
            <person name="Hodgson H."/>
            <person name="Liu J.C."/>
            <person name="Stephenson M.J."/>
            <person name="Martin A.C."/>
            <person name="Owen C."/>
            <person name="Harkess A."/>
            <person name="Leebens-Mack J."/>
            <person name="Jimenez L.E."/>
            <person name="Osbourn A."/>
            <person name="Sattely E.S."/>
        </authorList>
    </citation>
    <scope>NUCLEOTIDE SEQUENCE [LARGE SCALE GENOMIC DNA]</scope>
    <source>
        <strain evidence="2">cv. JPN11</strain>
        <tissue evidence="1">Leaf</tissue>
    </source>
</reference>
<dbReference type="EMBL" id="CM051395">
    <property type="protein sequence ID" value="KAJ4725265.1"/>
    <property type="molecule type" value="Genomic_DNA"/>
</dbReference>
<comment type="caution">
    <text evidence="1">The sequence shown here is derived from an EMBL/GenBank/DDBJ whole genome shotgun (WGS) entry which is preliminary data.</text>
</comment>
<proteinExistence type="predicted"/>
<sequence>MISGVALSLQGMGKKAPEILEEFVDMEQSMGNVKISGGPNAKVSDPISRKRSRESHVNLESNIVELDASTTTSERMLNHDGRTWKSCKSYNTLVSQSNCNSGSGFVELSSASSSASVCNNEATHSPEEPAMWDCEACTFLNHPLIPICEVCSTPRPKDPSTKSKIWTCKFCTLENCMKLDKCSVCDQWRYSRGSPVSTRTPYLGT</sequence>
<accession>A0ACC1YRN5</accession>
<organism evidence="1 2">
    <name type="scientific">Melia azedarach</name>
    <name type="common">Chinaberry tree</name>
    <dbReference type="NCBI Taxonomy" id="155640"/>
    <lineage>
        <taxon>Eukaryota</taxon>
        <taxon>Viridiplantae</taxon>
        <taxon>Streptophyta</taxon>
        <taxon>Embryophyta</taxon>
        <taxon>Tracheophyta</taxon>
        <taxon>Spermatophyta</taxon>
        <taxon>Magnoliopsida</taxon>
        <taxon>eudicotyledons</taxon>
        <taxon>Gunneridae</taxon>
        <taxon>Pentapetalae</taxon>
        <taxon>rosids</taxon>
        <taxon>malvids</taxon>
        <taxon>Sapindales</taxon>
        <taxon>Meliaceae</taxon>
        <taxon>Melia</taxon>
    </lineage>
</organism>